<dbReference type="RefSeq" id="XP_006825136.1">
    <property type="nucleotide sequence ID" value="XM_006825073.1"/>
</dbReference>
<reference evidence="11" key="1">
    <citation type="submission" date="2025-08" db="UniProtKB">
        <authorList>
            <consortium name="RefSeq"/>
        </authorList>
    </citation>
    <scope>IDENTIFICATION</scope>
    <source>
        <tissue evidence="11">Testes</tissue>
    </source>
</reference>
<feature type="compositionally biased region" description="Acidic residues" evidence="9">
    <location>
        <begin position="294"/>
        <end position="310"/>
    </location>
</feature>
<evidence type="ECO:0000256" key="9">
    <source>
        <dbReference type="SAM" id="MobiDB-lite"/>
    </source>
</evidence>
<sequence>MAASEKKINEGMEHISQAEKYLKTSFFKWKPDFDSASDEFSKAATCFKNAKSYDQAKTAYLRAAHALKNNHQLFHAAKAYEGAALMLKEMKNLDGAGDLMEQAAQMYREHGTPDTAALTLEKAAKMLENTRPEKAVELYERACEVAELEDRPRQAVNSLSQAAKLLVRIKEFDKAVAVLKREREIYAELENLPSIYRNIVATSLVHLQRGDFVAADQTLKHGLSYPGFAENEMYNGLQQLLDAYDEQDQERLNQVAWYPVFTYMDNDYAKLAKSIHVPGGGVKKPTSGASEGAIGDDNEGEEDEYAGGLC</sequence>
<evidence type="ECO:0000256" key="1">
    <source>
        <dbReference type="ARBA" id="ARBA00004170"/>
    </source>
</evidence>
<evidence type="ECO:0000256" key="5">
    <source>
        <dbReference type="ARBA" id="ARBA00022927"/>
    </source>
</evidence>
<keyword evidence="4" id="KW-0931">ER-Golgi transport</keyword>
<comment type="similarity">
    <text evidence="2">Belongs to the SNAP family.</text>
</comment>
<feature type="region of interest" description="Disordered" evidence="9">
    <location>
        <begin position="281"/>
        <end position="310"/>
    </location>
</feature>
<keyword evidence="6" id="KW-0472">Membrane</keyword>
<evidence type="ECO:0000256" key="8">
    <source>
        <dbReference type="ARBA" id="ARBA00042485"/>
    </source>
</evidence>
<evidence type="ECO:0000256" key="7">
    <source>
        <dbReference type="ARBA" id="ARBA00040047"/>
    </source>
</evidence>
<evidence type="ECO:0000256" key="2">
    <source>
        <dbReference type="ARBA" id="ARBA00010050"/>
    </source>
</evidence>
<dbReference type="InterPro" id="IPR011990">
    <property type="entry name" value="TPR-like_helical_dom_sf"/>
</dbReference>
<evidence type="ECO:0000313" key="10">
    <source>
        <dbReference type="Proteomes" id="UP000694865"/>
    </source>
</evidence>
<dbReference type="Proteomes" id="UP000694865">
    <property type="component" value="Unplaced"/>
</dbReference>
<proteinExistence type="inferred from homology"/>
<dbReference type="InterPro" id="IPR000744">
    <property type="entry name" value="NSF_attach"/>
</dbReference>
<keyword evidence="3" id="KW-0813">Transport</keyword>
<dbReference type="PANTHER" id="PTHR13768">
    <property type="entry name" value="SOLUBLE NSF ATTACHMENT PROTEIN SNAP"/>
    <property type="match status" value="1"/>
</dbReference>
<evidence type="ECO:0000313" key="11">
    <source>
        <dbReference type="RefSeq" id="XP_006825136.1"/>
    </source>
</evidence>
<keyword evidence="5" id="KW-0653">Protein transport</keyword>
<dbReference type="PANTHER" id="PTHR13768:SF2">
    <property type="entry name" value="GAMMA-SOLUBLE NSF ATTACHMENT PROTEIN"/>
    <property type="match status" value="1"/>
</dbReference>
<comment type="subcellular location">
    <subcellularLocation>
        <location evidence="1">Membrane</location>
        <topology evidence="1">Peripheral membrane protein</topology>
    </subcellularLocation>
</comment>
<protein>
    <recommendedName>
        <fullName evidence="7">Gamma-soluble NSF attachment protein</fullName>
    </recommendedName>
    <alternativeName>
        <fullName evidence="8">N-ethylmaleimide-sensitive factor attachment protein gamma</fullName>
    </alternativeName>
</protein>
<dbReference type="SUPFAM" id="SSF48452">
    <property type="entry name" value="TPR-like"/>
    <property type="match status" value="1"/>
</dbReference>
<dbReference type="GeneID" id="100376799"/>
<accession>A0ABM0MYP5</accession>
<dbReference type="Pfam" id="PF14938">
    <property type="entry name" value="SNAP"/>
    <property type="match status" value="1"/>
</dbReference>
<keyword evidence="10" id="KW-1185">Reference proteome</keyword>
<dbReference type="Gene3D" id="1.25.40.10">
    <property type="entry name" value="Tetratricopeptide repeat domain"/>
    <property type="match status" value="1"/>
</dbReference>
<name>A0ABM0MYP5_SACKO</name>
<evidence type="ECO:0000256" key="4">
    <source>
        <dbReference type="ARBA" id="ARBA00022892"/>
    </source>
</evidence>
<organism evidence="10 11">
    <name type="scientific">Saccoglossus kowalevskii</name>
    <name type="common">Acorn worm</name>
    <dbReference type="NCBI Taxonomy" id="10224"/>
    <lineage>
        <taxon>Eukaryota</taxon>
        <taxon>Metazoa</taxon>
        <taxon>Hemichordata</taxon>
        <taxon>Enteropneusta</taxon>
        <taxon>Harrimaniidae</taxon>
        <taxon>Saccoglossus</taxon>
    </lineage>
</organism>
<evidence type="ECO:0000256" key="3">
    <source>
        <dbReference type="ARBA" id="ARBA00022448"/>
    </source>
</evidence>
<gene>
    <name evidence="11" type="primary">LOC100376799</name>
</gene>
<evidence type="ECO:0000256" key="6">
    <source>
        <dbReference type="ARBA" id="ARBA00023136"/>
    </source>
</evidence>